<organism evidence="1 2">
    <name type="scientific">Nesterenkonia sedimenti</name>
    <dbReference type="NCBI Taxonomy" id="1463632"/>
    <lineage>
        <taxon>Bacteria</taxon>
        <taxon>Bacillati</taxon>
        <taxon>Actinomycetota</taxon>
        <taxon>Actinomycetes</taxon>
        <taxon>Micrococcales</taxon>
        <taxon>Micrococcaceae</taxon>
        <taxon>Nesterenkonia</taxon>
    </lineage>
</organism>
<dbReference type="EMBL" id="JABAHY010000023">
    <property type="protein sequence ID" value="NLS11123.1"/>
    <property type="molecule type" value="Genomic_DNA"/>
</dbReference>
<protein>
    <submittedName>
        <fullName evidence="1">Uncharacterized protein</fullName>
    </submittedName>
</protein>
<sequence length="94" mass="11009">MLLKNLEAYYGFLRDALFMRAANQDEVYREPPGLDYSLTNWEKKGLMAQQRDLAADVEAVMSLPGLNGARVPANFREWSHRRTRRYTNPVSRRF</sequence>
<dbReference type="Proteomes" id="UP000523139">
    <property type="component" value="Unassembled WGS sequence"/>
</dbReference>
<evidence type="ECO:0000313" key="2">
    <source>
        <dbReference type="Proteomes" id="UP000523139"/>
    </source>
</evidence>
<dbReference type="AlphaFoldDB" id="A0A7X8YES7"/>
<gene>
    <name evidence="1" type="ORF">HGQ17_14175</name>
</gene>
<keyword evidence="2" id="KW-1185">Reference proteome</keyword>
<reference evidence="1 2" key="1">
    <citation type="submission" date="2020-04" db="EMBL/GenBank/DDBJ databases">
        <title>Nesterenkonia sp. nov., isolated from marine sediment.</title>
        <authorList>
            <person name="Zhang G."/>
        </authorList>
    </citation>
    <scope>NUCLEOTIDE SEQUENCE [LARGE SCALE GENOMIC DNA]</scope>
    <source>
        <strain evidence="1 2">MY13</strain>
    </source>
</reference>
<evidence type="ECO:0000313" key="1">
    <source>
        <dbReference type="EMBL" id="NLS11123.1"/>
    </source>
</evidence>
<proteinExistence type="predicted"/>
<name>A0A7X8YES7_9MICC</name>
<accession>A0A7X8YES7</accession>
<comment type="caution">
    <text evidence="1">The sequence shown here is derived from an EMBL/GenBank/DDBJ whole genome shotgun (WGS) entry which is preliminary data.</text>
</comment>
<dbReference type="RefSeq" id="WP_168888607.1">
    <property type="nucleotide sequence ID" value="NZ_JABAHY010000023.1"/>
</dbReference>